<comment type="caution">
    <text evidence="1">The sequence shown here is derived from an EMBL/GenBank/DDBJ whole genome shotgun (WGS) entry which is preliminary data.</text>
</comment>
<dbReference type="Proteomes" id="UP001642540">
    <property type="component" value="Unassembled WGS sequence"/>
</dbReference>
<organism evidence="1 2">
    <name type="scientific">Orchesella dallaii</name>
    <dbReference type="NCBI Taxonomy" id="48710"/>
    <lineage>
        <taxon>Eukaryota</taxon>
        <taxon>Metazoa</taxon>
        <taxon>Ecdysozoa</taxon>
        <taxon>Arthropoda</taxon>
        <taxon>Hexapoda</taxon>
        <taxon>Collembola</taxon>
        <taxon>Entomobryomorpha</taxon>
        <taxon>Entomobryoidea</taxon>
        <taxon>Orchesellidae</taxon>
        <taxon>Orchesellinae</taxon>
        <taxon>Orchesella</taxon>
    </lineage>
</organism>
<name>A0ABP1QKU5_9HEXA</name>
<dbReference type="EMBL" id="CAXLJM020000036">
    <property type="protein sequence ID" value="CAL8106065.1"/>
    <property type="molecule type" value="Genomic_DNA"/>
</dbReference>
<gene>
    <name evidence="1" type="ORF">ODALV1_LOCUS12272</name>
</gene>
<reference evidence="1 2" key="1">
    <citation type="submission" date="2024-08" db="EMBL/GenBank/DDBJ databases">
        <authorList>
            <person name="Cucini C."/>
            <person name="Frati F."/>
        </authorList>
    </citation>
    <scope>NUCLEOTIDE SEQUENCE [LARGE SCALE GENOMIC DNA]</scope>
</reference>
<accession>A0ABP1QKU5</accession>
<evidence type="ECO:0000313" key="1">
    <source>
        <dbReference type="EMBL" id="CAL8106065.1"/>
    </source>
</evidence>
<sequence>MPGYSDLNDLWMPSSKNVFYFGRVYEDTEHAFLPEKKTFQNVDPEKLSIEYLAEDPGSSQEIIGTNVLVCKRLNRPHFKYISSEGKSFPGRLELLEIAAPKLKKAVETMLKERKTQNDPDSKKPLLFHLTTDSEATDKLWRWISYNDKTVVENSQFNIITQLLEFSLENEVLDLLYTVCKEIKNKHVTTNSLLRSYQVFLKYKKAVDIEIVCLMRGWMGQQLLSRFAIALEEDKDNKLAAYDVAKKLFGAEIDENTVGELFGDVCRVYKF</sequence>
<proteinExistence type="predicted"/>
<protein>
    <submittedName>
        <fullName evidence="1">Uncharacterized protein</fullName>
    </submittedName>
</protein>
<evidence type="ECO:0000313" key="2">
    <source>
        <dbReference type="Proteomes" id="UP001642540"/>
    </source>
</evidence>
<keyword evidence="2" id="KW-1185">Reference proteome</keyword>